<dbReference type="InterPro" id="IPR029068">
    <property type="entry name" value="Glyas_Bleomycin-R_OHBP_Dase"/>
</dbReference>
<comment type="caution">
    <text evidence="1">The sequence shown here is derived from an EMBL/GenBank/DDBJ whole genome shotgun (WGS) entry which is preliminary data.</text>
</comment>
<proteinExistence type="predicted"/>
<evidence type="ECO:0000313" key="1">
    <source>
        <dbReference type="EMBL" id="OON38100.1"/>
    </source>
</evidence>
<dbReference type="STRING" id="1926881.BTJ39_19240"/>
<organism evidence="1 2">
    <name type="scientific">Izhakiella australiensis</name>
    <dbReference type="NCBI Taxonomy" id="1926881"/>
    <lineage>
        <taxon>Bacteria</taxon>
        <taxon>Pseudomonadati</taxon>
        <taxon>Pseudomonadota</taxon>
        <taxon>Gammaproteobacteria</taxon>
        <taxon>Enterobacterales</taxon>
        <taxon>Erwiniaceae</taxon>
        <taxon>Izhakiella</taxon>
    </lineage>
</organism>
<dbReference type="AlphaFoldDB" id="A0A1S8YG92"/>
<sequence>MLDYIYIGSNDLTVSTRFYKALLCPMGYEYITEHSLPAFRHPDKAFSPSLYLSVPFNGLPATEGNGMMLAFDVASSQMVDKLHQTALLNGGTNEGAPGFRSRYGNDFYVSYVRDPYGNKLAIFARIPA</sequence>
<reference evidence="1 2" key="1">
    <citation type="submission" date="2016-12" db="EMBL/GenBank/DDBJ databases">
        <title>Izhakiella australiana sp. nov. of genus Izhakiella isolated from Australian desert.</title>
        <authorList>
            <person name="Ji M."/>
        </authorList>
    </citation>
    <scope>NUCLEOTIDE SEQUENCE [LARGE SCALE GENOMIC DNA]</scope>
    <source>
        <strain evidence="1 2">D4N98</strain>
    </source>
</reference>
<dbReference type="Gene3D" id="3.10.180.10">
    <property type="entry name" value="2,3-Dihydroxybiphenyl 1,2-Dioxygenase, domain 1"/>
    <property type="match status" value="1"/>
</dbReference>
<keyword evidence="2" id="KW-1185">Reference proteome</keyword>
<evidence type="ECO:0000313" key="2">
    <source>
        <dbReference type="Proteomes" id="UP000190667"/>
    </source>
</evidence>
<dbReference type="PANTHER" id="PTHR35006">
    <property type="entry name" value="GLYOXALASE FAMILY PROTEIN (AFU_ORTHOLOGUE AFUA_5G14830)"/>
    <property type="match status" value="1"/>
</dbReference>
<dbReference type="RefSeq" id="WP_078004338.1">
    <property type="nucleotide sequence ID" value="NZ_MRUL01000017.1"/>
</dbReference>
<evidence type="ECO:0008006" key="3">
    <source>
        <dbReference type="Google" id="ProtNLM"/>
    </source>
</evidence>
<protein>
    <recommendedName>
        <fullName evidence="3">Glyoxalase</fullName>
    </recommendedName>
</protein>
<gene>
    <name evidence="1" type="ORF">BTJ39_19240</name>
</gene>
<accession>A0A1S8YG92</accession>
<name>A0A1S8YG92_9GAMM</name>
<dbReference type="OrthoDB" id="9800438at2"/>
<dbReference type="CDD" id="cd07262">
    <property type="entry name" value="VOC_like"/>
    <property type="match status" value="1"/>
</dbReference>
<dbReference type="EMBL" id="MRUL01000017">
    <property type="protein sequence ID" value="OON38100.1"/>
    <property type="molecule type" value="Genomic_DNA"/>
</dbReference>
<dbReference type="Proteomes" id="UP000190667">
    <property type="component" value="Unassembled WGS sequence"/>
</dbReference>
<dbReference type="SUPFAM" id="SSF54593">
    <property type="entry name" value="Glyoxalase/Bleomycin resistance protein/Dihydroxybiphenyl dioxygenase"/>
    <property type="match status" value="1"/>
</dbReference>
<dbReference type="PANTHER" id="PTHR35006:SF1">
    <property type="entry name" value="BLL2941 PROTEIN"/>
    <property type="match status" value="1"/>
</dbReference>